<keyword evidence="1" id="KW-1133">Transmembrane helix</keyword>
<dbReference type="RefSeq" id="WP_155975181.1">
    <property type="nucleotide sequence ID" value="NZ_CP046306.1"/>
</dbReference>
<keyword evidence="1" id="KW-0472">Membrane</keyword>
<sequence>MRLSNMNIVSGILCILSFLLAVSITFTDMFWYLPGFFVMLLSVVSSVVGLMSGSKVFNGITLFLTIIFFLIFSSPLLLA</sequence>
<accession>A0A6N0I2K8</accession>
<organism evidence="2 3">
    <name type="scientific">Staphylococcus hominis</name>
    <dbReference type="NCBI Taxonomy" id="1290"/>
    <lineage>
        <taxon>Bacteria</taxon>
        <taxon>Bacillati</taxon>
        <taxon>Bacillota</taxon>
        <taxon>Bacilli</taxon>
        <taxon>Bacillales</taxon>
        <taxon>Staphylococcaceae</taxon>
        <taxon>Staphylococcus</taxon>
    </lineage>
</organism>
<feature type="transmembrane region" description="Helical" evidence="1">
    <location>
        <begin position="31"/>
        <end position="50"/>
    </location>
</feature>
<evidence type="ECO:0000256" key="1">
    <source>
        <dbReference type="SAM" id="Phobius"/>
    </source>
</evidence>
<protein>
    <submittedName>
        <fullName evidence="2">Uncharacterized protein</fullName>
    </submittedName>
</protein>
<dbReference type="Proteomes" id="UP000509636">
    <property type="component" value="Chromosome"/>
</dbReference>
<keyword evidence="1" id="KW-0812">Transmembrane</keyword>
<feature type="transmembrane region" description="Helical" evidence="1">
    <location>
        <begin position="57"/>
        <end position="78"/>
    </location>
</feature>
<name>A0A6N0I2K8_STAHO</name>
<gene>
    <name evidence="2" type="ORF">FOB69_04620</name>
</gene>
<proteinExistence type="predicted"/>
<evidence type="ECO:0000313" key="3">
    <source>
        <dbReference type="Proteomes" id="UP000509636"/>
    </source>
</evidence>
<dbReference type="AlphaFoldDB" id="A0A6N0I2K8"/>
<reference evidence="2 3" key="1">
    <citation type="submission" date="2019-09" db="EMBL/GenBank/DDBJ databases">
        <title>FDA dAtabase for Regulatory Grade micrObial Sequences (FDA-ARGOS): Supporting development and validation of Infectious Disease Dx tests.</title>
        <authorList>
            <person name="Sciortino C."/>
            <person name="Tallon L."/>
            <person name="Sadzewicz L."/>
            <person name="Vavikolanu K."/>
            <person name="Mehta A."/>
            <person name="Aluvathingal J."/>
            <person name="Nadendla S."/>
            <person name="Nandy P."/>
            <person name="Geyer C."/>
            <person name="Yan Y."/>
            <person name="Sichtig H."/>
        </authorList>
    </citation>
    <scope>NUCLEOTIDE SEQUENCE [LARGE SCALE GENOMIC DNA]</scope>
    <source>
        <strain evidence="2 3">FDAARGOS_661</strain>
    </source>
</reference>
<dbReference type="EMBL" id="CP054550">
    <property type="protein sequence ID" value="QKQ28806.1"/>
    <property type="molecule type" value="Genomic_DNA"/>
</dbReference>
<evidence type="ECO:0000313" key="2">
    <source>
        <dbReference type="EMBL" id="QKQ28806.1"/>
    </source>
</evidence>